<dbReference type="SUPFAM" id="SSF53254">
    <property type="entry name" value="Phosphoglycerate mutase-like"/>
    <property type="match status" value="1"/>
</dbReference>
<dbReference type="PANTHER" id="PTHR16469">
    <property type="entry name" value="UBIQUITIN-ASSOCIATED AND SH3 DOMAIN-CONTAINING BA-RELATED"/>
    <property type="match status" value="1"/>
</dbReference>
<dbReference type="EMBL" id="KB456261">
    <property type="protein sequence ID" value="EMF15903.1"/>
    <property type="molecule type" value="Genomic_DNA"/>
</dbReference>
<evidence type="ECO:0000313" key="1">
    <source>
        <dbReference type="EMBL" id="EMF15903.1"/>
    </source>
</evidence>
<gene>
    <name evidence="1" type="ORF">SEPMUDRAFT_147646</name>
</gene>
<dbReference type="InterPro" id="IPR051710">
    <property type="entry name" value="Phosphatase_SH3-domain"/>
</dbReference>
<dbReference type="Proteomes" id="UP000016931">
    <property type="component" value="Unassembled WGS sequence"/>
</dbReference>
<dbReference type="OrthoDB" id="414418at2759"/>
<dbReference type="HOGENOM" id="CLU_042838_1_1_1"/>
<proteinExistence type="predicted"/>
<dbReference type="PANTHER" id="PTHR16469:SF51">
    <property type="entry name" value="TRANSCRIPTION FACTOR TAU 55 KDA SUBUNIT"/>
    <property type="match status" value="1"/>
</dbReference>
<dbReference type="AlphaFoldDB" id="M3CQF5"/>
<dbReference type="eggNOG" id="ENOG502RYP8">
    <property type="taxonomic scope" value="Eukaryota"/>
</dbReference>
<dbReference type="InterPro" id="IPR013078">
    <property type="entry name" value="His_Pase_superF_clade-1"/>
</dbReference>
<dbReference type="InterPro" id="IPR029033">
    <property type="entry name" value="His_PPase_superfam"/>
</dbReference>
<dbReference type="STRING" id="692275.M3CQF5"/>
<dbReference type="Pfam" id="PF00300">
    <property type="entry name" value="His_Phos_1"/>
    <property type="match status" value="1"/>
</dbReference>
<accession>M3CQF5</accession>
<organism evidence="1 2">
    <name type="scientific">Sphaerulina musiva (strain SO2202)</name>
    <name type="common">Poplar stem canker fungus</name>
    <name type="synonym">Septoria musiva</name>
    <dbReference type="NCBI Taxonomy" id="692275"/>
    <lineage>
        <taxon>Eukaryota</taxon>
        <taxon>Fungi</taxon>
        <taxon>Dikarya</taxon>
        <taxon>Ascomycota</taxon>
        <taxon>Pezizomycotina</taxon>
        <taxon>Dothideomycetes</taxon>
        <taxon>Dothideomycetidae</taxon>
        <taxon>Mycosphaerellales</taxon>
        <taxon>Mycosphaerellaceae</taxon>
        <taxon>Sphaerulina</taxon>
    </lineage>
</organism>
<keyword evidence="2" id="KW-1185">Reference proteome</keyword>
<dbReference type="SMART" id="SM00855">
    <property type="entry name" value="PGAM"/>
    <property type="match status" value="1"/>
</dbReference>
<dbReference type="GeneID" id="27901574"/>
<dbReference type="OMA" id="ICAHAAP"/>
<dbReference type="Gene3D" id="3.40.50.1240">
    <property type="entry name" value="Phosphoglycerate mutase-like"/>
    <property type="match status" value="1"/>
</dbReference>
<evidence type="ECO:0000313" key="2">
    <source>
        <dbReference type="Proteomes" id="UP000016931"/>
    </source>
</evidence>
<protein>
    <submittedName>
        <fullName evidence="1">Phosphoglycerate mutase-like protein</fullName>
    </submittedName>
</protein>
<reference evidence="1 2" key="1">
    <citation type="journal article" date="2012" name="PLoS Pathog.">
        <title>Diverse lifestyles and strategies of plant pathogenesis encoded in the genomes of eighteen Dothideomycetes fungi.</title>
        <authorList>
            <person name="Ohm R.A."/>
            <person name="Feau N."/>
            <person name="Henrissat B."/>
            <person name="Schoch C.L."/>
            <person name="Horwitz B.A."/>
            <person name="Barry K.W."/>
            <person name="Condon B.J."/>
            <person name="Copeland A.C."/>
            <person name="Dhillon B."/>
            <person name="Glaser F."/>
            <person name="Hesse C.N."/>
            <person name="Kosti I."/>
            <person name="LaButti K."/>
            <person name="Lindquist E.A."/>
            <person name="Lucas S."/>
            <person name="Salamov A.A."/>
            <person name="Bradshaw R.E."/>
            <person name="Ciuffetti L."/>
            <person name="Hamelin R.C."/>
            <person name="Kema G.H.J."/>
            <person name="Lawrence C."/>
            <person name="Scott J.A."/>
            <person name="Spatafora J.W."/>
            <person name="Turgeon B.G."/>
            <person name="de Wit P.J.G.M."/>
            <person name="Zhong S."/>
            <person name="Goodwin S.B."/>
            <person name="Grigoriev I.V."/>
        </authorList>
    </citation>
    <scope>NUCLEOTIDE SEQUENCE [LARGE SCALE GENOMIC DNA]</scope>
    <source>
        <strain evidence="1 2">SO2202</strain>
    </source>
</reference>
<sequence>MLEVIYVVRHGYRSNWTVDPSTGHYNSTVPSPTGIVADPALASYGVQQAQQLGKHLSQVHPPVDLIYSSPFYRCIQTLQPFTETQKSSGKNATIHVDRGVGEFYGQARFDHPSPATISVLNEHFENLVEAEKSIIPSKNGESIPQLHDRIAYALSSIISRADSDQNEPKTLLICTHAAAMIAIGRALTGKMPENEGEEDFNCFTCSFSKFVRKPQSKFTGGGFRGQIAEGWDEKKADEVPDLGWRGAGVGGGWDCEVNGDCSFLSGGAERGWHFTGDEGFLNYEFTGVGTDGIEAGSEIAAADASVTTTTAAPPEVDYGSESLRVHWSDRVRKSGTTRL</sequence>
<dbReference type="CDD" id="cd07067">
    <property type="entry name" value="HP_PGM_like"/>
    <property type="match status" value="1"/>
</dbReference>
<dbReference type="RefSeq" id="XP_016764024.1">
    <property type="nucleotide sequence ID" value="XM_016904437.1"/>
</dbReference>
<name>M3CQF5_SPHMS</name>